<gene>
    <name evidence="5" type="primary">LOC121201819</name>
</gene>
<keyword evidence="4" id="KW-1185">Reference proteome</keyword>
<keyword evidence="1" id="KW-0202">Cytokine</keyword>
<dbReference type="GeneID" id="121201819"/>
<dbReference type="OrthoDB" id="8934837at2759"/>
<evidence type="ECO:0000313" key="5">
    <source>
        <dbReference type="RefSeq" id="XP_040924274.2"/>
    </source>
</evidence>
<sequence>MCLLYLYSRQSRTHSRHSISPGPRMPSSTSCALSFMCLTLLLLLPAQGRTGQMVSKNHPPGVGVSCCLRVSNATINEAVVECYIQEKHMIASCPIDAYILITESGEQRCVDPKAKWLQKRLARLEKKGIYCTKVSIPILFKT</sequence>
<dbReference type="AlphaFoldDB" id="A0A8M1H762"/>
<dbReference type="InterPro" id="IPR001811">
    <property type="entry name" value="Chemokine_IL8-like_dom"/>
</dbReference>
<accession>A0A8M1H762</accession>
<dbReference type="PANTHER" id="PTHR12015:SF108">
    <property type="entry name" value="C-C MOTIF CHEMOKINE 20"/>
    <property type="match status" value="1"/>
</dbReference>
<dbReference type="GO" id="GO:0005615">
    <property type="term" value="C:extracellular space"/>
    <property type="evidence" value="ECO:0007669"/>
    <property type="project" value="UniProtKB-KW"/>
</dbReference>
<dbReference type="InterPro" id="IPR039809">
    <property type="entry name" value="Chemokine_b/g/d"/>
</dbReference>
<evidence type="ECO:0000256" key="1">
    <source>
        <dbReference type="ARBA" id="ARBA00022514"/>
    </source>
</evidence>
<dbReference type="Pfam" id="PF00048">
    <property type="entry name" value="IL8"/>
    <property type="match status" value="1"/>
</dbReference>
<dbReference type="PANTHER" id="PTHR12015">
    <property type="entry name" value="SMALL INDUCIBLE CYTOKINE A"/>
    <property type="match status" value="1"/>
</dbReference>
<dbReference type="RefSeq" id="XP_040924274.2">
    <property type="nucleotide sequence ID" value="XM_041068340.2"/>
</dbReference>
<dbReference type="SUPFAM" id="SSF54117">
    <property type="entry name" value="Interleukin 8-like chemokines"/>
    <property type="match status" value="1"/>
</dbReference>
<dbReference type="KEGG" id="bspl:121201819"/>
<feature type="domain" description="Chemokine interleukin-8-like" evidence="3">
    <location>
        <begin position="63"/>
        <end position="124"/>
    </location>
</feature>
<protein>
    <submittedName>
        <fullName evidence="5">Eotaxin-like</fullName>
    </submittedName>
</protein>
<reference evidence="5" key="1">
    <citation type="submission" date="2025-08" db="UniProtKB">
        <authorList>
            <consortium name="RefSeq"/>
        </authorList>
    </citation>
    <scope>IDENTIFICATION</scope>
</reference>
<keyword evidence="2" id="KW-0732">Signal</keyword>
<dbReference type="Gene3D" id="2.40.50.40">
    <property type="match status" value="1"/>
</dbReference>
<dbReference type="GO" id="GO:0008009">
    <property type="term" value="F:chemokine activity"/>
    <property type="evidence" value="ECO:0007669"/>
    <property type="project" value="InterPro"/>
</dbReference>
<dbReference type="InterPro" id="IPR036048">
    <property type="entry name" value="Interleukin_8-like_sf"/>
</dbReference>
<evidence type="ECO:0000256" key="2">
    <source>
        <dbReference type="SAM" id="SignalP"/>
    </source>
</evidence>
<proteinExistence type="predicted"/>
<evidence type="ECO:0000259" key="3">
    <source>
        <dbReference type="SMART" id="SM00199"/>
    </source>
</evidence>
<organism evidence="4 5">
    <name type="scientific">Betta splendens</name>
    <name type="common">Siamese fighting fish</name>
    <dbReference type="NCBI Taxonomy" id="158456"/>
    <lineage>
        <taxon>Eukaryota</taxon>
        <taxon>Metazoa</taxon>
        <taxon>Chordata</taxon>
        <taxon>Craniata</taxon>
        <taxon>Vertebrata</taxon>
        <taxon>Euteleostomi</taxon>
        <taxon>Actinopterygii</taxon>
        <taxon>Neopterygii</taxon>
        <taxon>Teleostei</taxon>
        <taxon>Neoteleostei</taxon>
        <taxon>Acanthomorphata</taxon>
        <taxon>Anabantaria</taxon>
        <taxon>Anabantiformes</taxon>
        <taxon>Anabantoidei</taxon>
        <taxon>Osphronemidae</taxon>
        <taxon>Betta</taxon>
    </lineage>
</organism>
<feature type="signal peptide" evidence="2">
    <location>
        <begin position="1"/>
        <end position="48"/>
    </location>
</feature>
<feature type="chain" id="PRO_5040733505" evidence="2">
    <location>
        <begin position="49"/>
        <end position="142"/>
    </location>
</feature>
<dbReference type="Proteomes" id="UP000515150">
    <property type="component" value="Chromosome 19"/>
</dbReference>
<name>A0A8M1H762_BETSP</name>
<evidence type="ECO:0000313" key="4">
    <source>
        <dbReference type="Proteomes" id="UP000515150"/>
    </source>
</evidence>
<dbReference type="SMART" id="SM00199">
    <property type="entry name" value="SCY"/>
    <property type="match status" value="1"/>
</dbReference>
<dbReference type="GO" id="GO:0006955">
    <property type="term" value="P:immune response"/>
    <property type="evidence" value="ECO:0007669"/>
    <property type="project" value="InterPro"/>
</dbReference>